<protein>
    <submittedName>
        <fullName evidence="1">Uncharacterized protein</fullName>
    </submittedName>
</protein>
<keyword evidence="2" id="KW-1185">Reference proteome</keyword>
<dbReference type="RefSeq" id="WP_014804691.1">
    <property type="nucleotide sequence ID" value="NC_018020.1"/>
</dbReference>
<name>I4BAA7_TURPD</name>
<dbReference type="AlphaFoldDB" id="I4BAA7"/>
<dbReference type="EMBL" id="CP002959">
    <property type="protein sequence ID" value="AFM14214.1"/>
    <property type="molecule type" value="Genomic_DNA"/>
</dbReference>
<organism evidence="1 2">
    <name type="scientific">Turneriella parva (strain ATCC BAA-1111 / DSM 21527 / NCTC 11395 / H)</name>
    <name type="common">Leptospira parva</name>
    <dbReference type="NCBI Taxonomy" id="869212"/>
    <lineage>
        <taxon>Bacteria</taxon>
        <taxon>Pseudomonadati</taxon>
        <taxon>Spirochaetota</taxon>
        <taxon>Spirochaetia</taxon>
        <taxon>Leptospirales</taxon>
        <taxon>Leptospiraceae</taxon>
        <taxon>Turneriella</taxon>
    </lineage>
</organism>
<evidence type="ECO:0000313" key="1">
    <source>
        <dbReference type="EMBL" id="AFM14214.1"/>
    </source>
</evidence>
<sequence length="142" mass="16554">MNTIFFGTAQKLCAYLKQKYLPGETIFLPEAGLSWGDCYIWGIHSPDNELPQSISDTRMRKNLAILTLDGFSSRFNPLLLRLADESERWNKELVIHSEQELALLATIRSRFHTINQLPVPAPPRYWEIDEWPRYLEKPDAFM</sequence>
<dbReference type="Proteomes" id="UP000006048">
    <property type="component" value="Chromosome"/>
</dbReference>
<gene>
    <name evidence="1" type="ordered locus">Turpa_3580</name>
</gene>
<dbReference type="HOGENOM" id="CLU_1814977_0_0_12"/>
<dbReference type="KEGG" id="tpx:Turpa_3580"/>
<dbReference type="STRING" id="869212.Turpa_3580"/>
<evidence type="ECO:0000313" key="2">
    <source>
        <dbReference type="Proteomes" id="UP000006048"/>
    </source>
</evidence>
<proteinExistence type="predicted"/>
<accession>I4BAA7</accession>
<reference evidence="1 2" key="1">
    <citation type="submission" date="2012-06" db="EMBL/GenBank/DDBJ databases">
        <title>The complete chromosome of genome of Turneriella parva DSM 21527.</title>
        <authorList>
            <consortium name="US DOE Joint Genome Institute (JGI-PGF)"/>
            <person name="Lucas S."/>
            <person name="Han J."/>
            <person name="Lapidus A."/>
            <person name="Bruce D."/>
            <person name="Goodwin L."/>
            <person name="Pitluck S."/>
            <person name="Peters L."/>
            <person name="Kyrpides N."/>
            <person name="Mavromatis K."/>
            <person name="Ivanova N."/>
            <person name="Mikhailova N."/>
            <person name="Chertkov O."/>
            <person name="Detter J.C."/>
            <person name="Tapia R."/>
            <person name="Han C."/>
            <person name="Land M."/>
            <person name="Hauser L."/>
            <person name="Markowitz V."/>
            <person name="Cheng J.-F."/>
            <person name="Hugenholtz P."/>
            <person name="Woyke T."/>
            <person name="Wu D."/>
            <person name="Gronow S."/>
            <person name="Wellnitz S."/>
            <person name="Brambilla E."/>
            <person name="Klenk H.-P."/>
            <person name="Eisen J.A."/>
        </authorList>
    </citation>
    <scope>NUCLEOTIDE SEQUENCE [LARGE SCALE GENOMIC DNA]</scope>
    <source>
        <strain evidence="2">ATCC BAA-1111 / DSM 21527 / NCTC 11395 / H</strain>
    </source>
</reference>